<feature type="non-terminal residue" evidence="1">
    <location>
        <position position="1"/>
    </location>
</feature>
<dbReference type="Gene3D" id="3.80.10.10">
    <property type="entry name" value="Ribonuclease Inhibitor"/>
    <property type="match status" value="1"/>
</dbReference>
<evidence type="ECO:0008006" key="3">
    <source>
        <dbReference type="Google" id="ProtNLM"/>
    </source>
</evidence>
<dbReference type="SUPFAM" id="SSF52047">
    <property type="entry name" value="RNI-like"/>
    <property type="match status" value="1"/>
</dbReference>
<reference evidence="1 2" key="1">
    <citation type="journal article" date="2019" name="Genome Biol. Evol.">
        <title>Insights into the evolution of the New World diploid cottons (Gossypium, subgenus Houzingenia) based on genome sequencing.</title>
        <authorList>
            <person name="Grover C.E."/>
            <person name="Arick M.A. 2nd"/>
            <person name="Thrash A."/>
            <person name="Conover J.L."/>
            <person name="Sanders W.S."/>
            <person name="Peterson D.G."/>
            <person name="Frelichowski J.E."/>
            <person name="Scheffler J.A."/>
            <person name="Scheffler B.E."/>
            <person name="Wendel J.F."/>
        </authorList>
    </citation>
    <scope>NUCLEOTIDE SEQUENCE [LARGE SCALE GENOMIC DNA]</scope>
    <source>
        <strain evidence="1">27</strain>
        <tissue evidence="1">Leaf</tissue>
    </source>
</reference>
<dbReference type="EMBL" id="JABFAC010000009">
    <property type="protein sequence ID" value="MBA0625394.1"/>
    <property type="molecule type" value="Genomic_DNA"/>
</dbReference>
<proteinExistence type="predicted"/>
<protein>
    <recommendedName>
        <fullName evidence="3">FBD domain-containing protein</fullName>
    </recommendedName>
</protein>
<name>A0A7J8SGX9_GOSDV</name>
<dbReference type="Proteomes" id="UP000593561">
    <property type="component" value="Unassembled WGS sequence"/>
</dbReference>
<comment type="caution">
    <text evidence="1">The sequence shown here is derived from an EMBL/GenBank/DDBJ whole genome shotgun (WGS) entry which is preliminary data.</text>
</comment>
<accession>A0A7J8SGX9</accession>
<dbReference type="AlphaFoldDB" id="A0A7J8SGX9"/>
<evidence type="ECO:0000313" key="1">
    <source>
        <dbReference type="EMBL" id="MBA0625394.1"/>
    </source>
</evidence>
<sequence length="127" mass="14629">IALWNCSSIIKKFPDKVEFSKLNTLFLEGGRKRNRDFLVVFGTFFEEMKALQVLLLQCVSFPLKGFPSLPNLKTLWCHNCMLKNFSSSLTNMRSLEILALIGTEIDEISEELVKLSALQYIRLNLLR</sequence>
<dbReference type="InterPro" id="IPR032675">
    <property type="entry name" value="LRR_dom_sf"/>
</dbReference>
<organism evidence="1 2">
    <name type="scientific">Gossypium davidsonii</name>
    <name type="common">Davidson's cotton</name>
    <name type="synonym">Gossypium klotzschianum subsp. davidsonii</name>
    <dbReference type="NCBI Taxonomy" id="34287"/>
    <lineage>
        <taxon>Eukaryota</taxon>
        <taxon>Viridiplantae</taxon>
        <taxon>Streptophyta</taxon>
        <taxon>Embryophyta</taxon>
        <taxon>Tracheophyta</taxon>
        <taxon>Spermatophyta</taxon>
        <taxon>Magnoliopsida</taxon>
        <taxon>eudicotyledons</taxon>
        <taxon>Gunneridae</taxon>
        <taxon>Pentapetalae</taxon>
        <taxon>rosids</taxon>
        <taxon>malvids</taxon>
        <taxon>Malvales</taxon>
        <taxon>Malvaceae</taxon>
        <taxon>Malvoideae</taxon>
        <taxon>Gossypium</taxon>
    </lineage>
</organism>
<evidence type="ECO:0000313" key="2">
    <source>
        <dbReference type="Proteomes" id="UP000593561"/>
    </source>
</evidence>
<keyword evidence="2" id="KW-1185">Reference proteome</keyword>
<gene>
    <name evidence="1" type="ORF">Godav_010596</name>
</gene>